<evidence type="ECO:0000313" key="1">
    <source>
        <dbReference type="EMBL" id="MBG8552361.1"/>
    </source>
</evidence>
<keyword evidence="2" id="KW-1185">Reference proteome</keyword>
<organism evidence="1 2">
    <name type="scientific">Hymenobacter guriensis</name>
    <dbReference type="NCBI Taxonomy" id="2793065"/>
    <lineage>
        <taxon>Bacteria</taxon>
        <taxon>Pseudomonadati</taxon>
        <taxon>Bacteroidota</taxon>
        <taxon>Cytophagia</taxon>
        <taxon>Cytophagales</taxon>
        <taxon>Hymenobacteraceae</taxon>
        <taxon>Hymenobacter</taxon>
    </lineage>
</organism>
<dbReference type="Proteomes" id="UP000601099">
    <property type="component" value="Unassembled WGS sequence"/>
</dbReference>
<evidence type="ECO:0008006" key="3">
    <source>
        <dbReference type="Google" id="ProtNLM"/>
    </source>
</evidence>
<reference evidence="1 2" key="1">
    <citation type="submission" date="2020-11" db="EMBL/GenBank/DDBJ databases">
        <title>Hymenobacter sp.</title>
        <authorList>
            <person name="Kim M.K."/>
        </authorList>
    </citation>
    <scope>NUCLEOTIDE SEQUENCE [LARGE SCALE GENOMIC DNA]</scope>
    <source>
        <strain evidence="1 2">BT594</strain>
    </source>
</reference>
<sequence length="938" mass="103125">MALILVKRTVVPGEDRKKAVVTEWSYNTRTGEDETRTSTYNAPFPAPFTPSATKLLGFYCEDTTRVDVYPAYALDGTSRRERTPNATECPAPNSPATVDLLPAPANHFTAPAGAILLARSYRAVPREIGLLSQYDVYYLPSSHTVEVKEDLGFYTVADNPPRFTRTAAEILDRWCLASGQAPYTERRVYYAGVPDYIATIDYDNVATCQRLCGITVAGTATFNTSTGYGAITATTTGAVGPVLYRLDGTPDAGQTSPLFEELPQGLYPLTATETREGGCTATTLVRVVASYADRYRLAFKDFWNRDIVVRFPYLGYTGEAEDIIGSDVPLVLDWQAGAMETAFVPGIRGSECALDILLTYDNQLLDVFSGHERLVGVVVERDEQELWRGWILPEQYTVPHLSAPKPLQLQATDALATLSGKPFARPDGSPYRGMWSLLQVVQTCLGKTDLILPLRVLDNLYPVGGGPDLGSVLEQVFVDTYASYTTDKGEAWDCAEVLNAILESRGCRLYQWAGYWYWERFADLSTEEQTYFVFSAEGQSLPTATVEPLVSVEIPTEGHPHWVEASQTASERGAVKQVTVKAEPGEVANLLAPFLPADTATTLPGWSGAASYTLHYAGKGKTPEIELKSGIPGVFSGLLSYLETPVTVPIPLYKDQRQALIISGKITPVTGEYDTEDTTTQPFMRMVLVVNGKEYEPQLADADGFTTIVRLPQPGETYELQGFFPRRDAPLPQATSGASLRFYQPEVPGDGLPMDVRITDLKLHWQLDNLFGQIFSEEDYADKAIASNKLDVTRLDESLTLFHTDTPRVRRKGTLLGADSKPTNLWFEPAYPERQYQLIDWQASYRAICQRRPQQVLSGVLLGDLWPGALLTDPSEDTPGVYPLPACAYDVRNVEWTITAVQLLGLSVGAVEPGRLLYQAGDPRPIAGGYLLLQGNGS</sequence>
<dbReference type="EMBL" id="JADWYK010000001">
    <property type="protein sequence ID" value="MBG8552361.1"/>
    <property type="molecule type" value="Genomic_DNA"/>
</dbReference>
<dbReference type="RefSeq" id="WP_196953400.1">
    <property type="nucleotide sequence ID" value="NZ_JADWYK010000001.1"/>
</dbReference>
<proteinExistence type="predicted"/>
<accession>A0ABS0KWX2</accession>
<gene>
    <name evidence="1" type="ORF">I5L79_02325</name>
</gene>
<comment type="caution">
    <text evidence="1">The sequence shown here is derived from an EMBL/GenBank/DDBJ whole genome shotgun (WGS) entry which is preliminary data.</text>
</comment>
<evidence type="ECO:0000313" key="2">
    <source>
        <dbReference type="Proteomes" id="UP000601099"/>
    </source>
</evidence>
<protein>
    <recommendedName>
        <fullName evidence="3">Carboxypeptidase regulatory-like domain-containing protein</fullName>
    </recommendedName>
</protein>
<name>A0ABS0KWX2_9BACT</name>